<dbReference type="EMBL" id="KZ819637">
    <property type="protein sequence ID" value="PWN88828.1"/>
    <property type="molecule type" value="Genomic_DNA"/>
</dbReference>
<feature type="domain" description="Mannosylglycerate hydrolase MGH1-like glycoside hydrolase" evidence="1">
    <location>
        <begin position="105"/>
        <end position="438"/>
    </location>
</feature>
<dbReference type="GeneID" id="37046363"/>
<dbReference type="Gene3D" id="2.60.120.260">
    <property type="entry name" value="Galactose-binding domain-like"/>
    <property type="match status" value="1"/>
</dbReference>
<gene>
    <name evidence="2" type="ORF">FA10DRAFT_294691</name>
</gene>
<name>A0A316YJN9_9BASI</name>
<reference evidence="2 3" key="1">
    <citation type="journal article" date="2018" name="Mol. Biol. Evol.">
        <title>Broad Genomic Sampling Reveals a Smut Pathogenic Ancestry of the Fungal Clade Ustilaginomycotina.</title>
        <authorList>
            <person name="Kijpornyongpan T."/>
            <person name="Mondo S.J."/>
            <person name="Barry K."/>
            <person name="Sandor L."/>
            <person name="Lee J."/>
            <person name="Lipzen A."/>
            <person name="Pangilinan J."/>
            <person name="LaButti K."/>
            <person name="Hainaut M."/>
            <person name="Henrissat B."/>
            <person name="Grigoriev I.V."/>
            <person name="Spatafora J.W."/>
            <person name="Aime M.C."/>
        </authorList>
    </citation>
    <scope>NUCLEOTIDE SEQUENCE [LARGE SCALE GENOMIC DNA]</scope>
    <source>
        <strain evidence="2 3">MCA 4198</strain>
    </source>
</reference>
<dbReference type="InterPro" id="IPR054491">
    <property type="entry name" value="MGH1-like_GH"/>
</dbReference>
<evidence type="ECO:0000313" key="2">
    <source>
        <dbReference type="EMBL" id="PWN88828.1"/>
    </source>
</evidence>
<dbReference type="InterPro" id="IPR008928">
    <property type="entry name" value="6-hairpin_glycosidase_sf"/>
</dbReference>
<dbReference type="RefSeq" id="XP_025376026.1">
    <property type="nucleotide sequence ID" value="XM_025524447.1"/>
</dbReference>
<proteinExistence type="predicted"/>
<dbReference type="GO" id="GO:0005975">
    <property type="term" value="P:carbohydrate metabolic process"/>
    <property type="evidence" value="ECO:0007669"/>
    <property type="project" value="InterPro"/>
</dbReference>
<protein>
    <recommendedName>
        <fullName evidence="1">Mannosylglycerate hydrolase MGH1-like glycoside hydrolase domain-containing protein</fullName>
    </recommendedName>
</protein>
<dbReference type="InterPro" id="IPR008979">
    <property type="entry name" value="Galactose-bd-like_sf"/>
</dbReference>
<evidence type="ECO:0000259" key="1">
    <source>
        <dbReference type="Pfam" id="PF22422"/>
    </source>
</evidence>
<dbReference type="Gene3D" id="1.50.10.10">
    <property type="match status" value="1"/>
</dbReference>
<keyword evidence="3" id="KW-1185">Reference proteome</keyword>
<dbReference type="SUPFAM" id="SSF48208">
    <property type="entry name" value="Six-hairpin glycosidases"/>
    <property type="match status" value="1"/>
</dbReference>
<dbReference type="GO" id="GO:0003824">
    <property type="term" value="F:catalytic activity"/>
    <property type="evidence" value="ECO:0007669"/>
    <property type="project" value="UniProtKB-ARBA"/>
</dbReference>
<accession>A0A316YJN9</accession>
<dbReference type="SUPFAM" id="SSF49785">
    <property type="entry name" value="Galactose-binding domain-like"/>
    <property type="match status" value="1"/>
</dbReference>
<evidence type="ECO:0000313" key="3">
    <source>
        <dbReference type="Proteomes" id="UP000245768"/>
    </source>
</evidence>
<dbReference type="AlphaFoldDB" id="A0A316YJN9"/>
<dbReference type="InParanoid" id="A0A316YJN9"/>
<dbReference type="InterPro" id="IPR012341">
    <property type="entry name" value="6hp_glycosidase-like_sf"/>
</dbReference>
<dbReference type="Proteomes" id="UP000245768">
    <property type="component" value="Unassembled WGS sequence"/>
</dbReference>
<sequence length="686" mass="78028">MLVSSFFKLAGKNAALAATAFHLTAAVLQGRALDTAAIAQQRYGNDSAWYHDRIPFFDSSDDVLNKVYYYRWNIFRAHQRDLGDRGYISTEFLDDVSWQQQPYASLNDATGFHLGEGRWCRDRRFKEDYLDFMFARGGNDRHFSDYMAHASYQTYLVDGDQRSATSHIESMKNIYGSQWDDHLDATKGLYWIVPLDDATEYTIASIDASGGLDGFTGGAAFRPSINAYMFANFKAIAAIAQLAGQEQTVVDSYSARASNIKKRMQADLWNVTLGHFIDRFQVSNKYVQYYEPIRGRELVGMVPWLFDLPDDKADYASAWKHVFDTEELMGKFGLRTNEPTYEYYMRQYRYEGSRRECQWNGPSWPFQTTQTLLGLANLLDHYKETGSMTRANFHSLLSSYVDQHIDSATGEMKLQEDYDPDRGGAIVGLARSPHYFHSGFVDIVISGLAGIRPRSDDVLEVNPMMDESRLGWFRLEKVPYHGRNVAIQWDRDGRHFGQGAGLRVEDDDSKTVLKSSPRLQRITVPFARKAVAAIERPIAKSVQLQQNTKYPRGVTSTVNDDPSKVHDAIDGRVWFWNALPNGWESVKGVSAEQWYAIEFANDTETSRAELAFYQDGTDFAVPQSYRLQTSSGDGKWIDIANARQDQPLANGITNVVYRSTLAKLFRVLFKPSSSGKQVRIVEFKLF</sequence>
<organism evidence="2 3">
    <name type="scientific">Acaromyces ingoldii</name>
    <dbReference type="NCBI Taxonomy" id="215250"/>
    <lineage>
        <taxon>Eukaryota</taxon>
        <taxon>Fungi</taxon>
        <taxon>Dikarya</taxon>
        <taxon>Basidiomycota</taxon>
        <taxon>Ustilaginomycotina</taxon>
        <taxon>Exobasidiomycetes</taxon>
        <taxon>Exobasidiales</taxon>
        <taxon>Cryptobasidiaceae</taxon>
        <taxon>Acaromyces</taxon>
    </lineage>
</organism>
<dbReference type="STRING" id="215250.A0A316YJN9"/>
<dbReference type="Pfam" id="PF22422">
    <property type="entry name" value="MGH1-like_GH"/>
    <property type="match status" value="1"/>
</dbReference>
<dbReference type="OrthoDB" id="5382128at2759"/>